<evidence type="ECO:0000256" key="1">
    <source>
        <dbReference type="SAM" id="Coils"/>
    </source>
</evidence>
<dbReference type="Pfam" id="PF12532">
    <property type="entry name" value="DUF3732"/>
    <property type="match status" value="1"/>
</dbReference>
<dbReference type="EMBL" id="JAVDQH010000003">
    <property type="protein sequence ID" value="MDR6242961.1"/>
    <property type="molecule type" value="Genomic_DNA"/>
</dbReference>
<dbReference type="Gene3D" id="3.40.50.300">
    <property type="entry name" value="P-loop containing nucleotide triphosphate hydrolases"/>
    <property type="match status" value="1"/>
</dbReference>
<accession>A0ABU1IUR0</accession>
<evidence type="ECO:0008006" key="4">
    <source>
        <dbReference type="Google" id="ProtNLM"/>
    </source>
</evidence>
<dbReference type="InterPro" id="IPR027417">
    <property type="entry name" value="P-loop_NTPase"/>
</dbReference>
<protein>
    <recommendedName>
        <fullName evidence="4">DUF3732 domain-containing protein</fullName>
    </recommendedName>
</protein>
<keyword evidence="3" id="KW-1185">Reference proteome</keyword>
<feature type="coiled-coil region" evidence="1">
    <location>
        <begin position="196"/>
        <end position="237"/>
    </location>
</feature>
<proteinExistence type="predicted"/>
<sequence length="625" mass="73133">MKFIIKELVLWLKNGNKRTIKFEANKVNVITGDSGTGKSVILEIIDYCFFGSKSRIPDEKINDNILWYGIKFEVNDKVFTIARGALNINRYASKQYYFSAVGDVPDILRMNIGENELKSIIEREFSIDSNVVVPYGGKKIKSGSKISLRYFFLFNTQSGDTIDHTEVFFDKSNDVKYVEALHRVFDLATGIDNVKNILIKEKIENLEKELVRFEKKKLALQNRFNIYEKEMRNLIKKAKEFELIPIEINNFESDILNLEKIIIEIKDLKSSENLKTFNTLQDEKRTIQRELRNLEKFKDQYKKYEELEKENLESLKPVEFIKSNYSLIIKHPEIEDIINILNNEMRDIKKEITAKKPFDINVEDEIKELKIKLKGVMSKLEDYPLHEENFATEIQKYIFMGEIKTKLEFYRNVDSPDFEEEKIQQTQIELKSLKEKLGKQSLEKELVINLLEEFIGNYLRESGEVFGIYQDYLPVFNYKEKNLHLKKPGALVSSIVGSSSNHMFMHLCFMLGLHELIIFNKAPFVPSLLILDQPSRPYYGDKEKKQENTKDWMEIPADDKSKITTAFKLLNTFISKMNINYEADFQIIVLEHIPSTIWTEAGLENVVLVDREFENGNALIPEWLI</sequence>
<dbReference type="SUPFAM" id="SSF52540">
    <property type="entry name" value="P-loop containing nucleoside triphosphate hydrolases"/>
    <property type="match status" value="1"/>
</dbReference>
<organism evidence="2 3">
    <name type="scientific">Paenibacillus hunanensis</name>
    <dbReference type="NCBI Taxonomy" id="539262"/>
    <lineage>
        <taxon>Bacteria</taxon>
        <taxon>Bacillati</taxon>
        <taxon>Bacillota</taxon>
        <taxon>Bacilli</taxon>
        <taxon>Bacillales</taxon>
        <taxon>Paenibacillaceae</taxon>
        <taxon>Paenibacillus</taxon>
    </lineage>
</organism>
<reference evidence="2 3" key="1">
    <citation type="submission" date="2023-07" db="EMBL/GenBank/DDBJ databases">
        <title>Genomic Encyclopedia of Type Strains, Phase IV (KMG-IV): sequencing the most valuable type-strain genomes for metagenomic binning, comparative biology and taxonomic classification.</title>
        <authorList>
            <person name="Goeker M."/>
        </authorList>
    </citation>
    <scope>NUCLEOTIDE SEQUENCE [LARGE SCALE GENOMIC DNA]</scope>
    <source>
        <strain evidence="2 3">DSM 22170</strain>
    </source>
</reference>
<feature type="coiled-coil region" evidence="1">
    <location>
        <begin position="277"/>
        <end position="307"/>
    </location>
</feature>
<dbReference type="InterPro" id="IPR022205">
    <property type="entry name" value="DUF3732"/>
</dbReference>
<evidence type="ECO:0000313" key="3">
    <source>
        <dbReference type="Proteomes" id="UP001185028"/>
    </source>
</evidence>
<dbReference type="Proteomes" id="UP001185028">
    <property type="component" value="Unassembled WGS sequence"/>
</dbReference>
<comment type="caution">
    <text evidence="2">The sequence shown here is derived from an EMBL/GenBank/DDBJ whole genome shotgun (WGS) entry which is preliminary data.</text>
</comment>
<gene>
    <name evidence="2" type="ORF">JOC58_000846</name>
</gene>
<keyword evidence="1" id="KW-0175">Coiled coil</keyword>
<evidence type="ECO:0000313" key="2">
    <source>
        <dbReference type="EMBL" id="MDR6242961.1"/>
    </source>
</evidence>
<dbReference type="RefSeq" id="WP_188775561.1">
    <property type="nucleotide sequence ID" value="NZ_BMMB01000004.1"/>
</dbReference>
<name>A0ABU1IUR0_9BACL</name>